<dbReference type="SMART" id="SM01117">
    <property type="entry name" value="Cyt-b5"/>
    <property type="match status" value="1"/>
</dbReference>
<dbReference type="InterPro" id="IPR036188">
    <property type="entry name" value="FAD/NAD-bd_sf"/>
</dbReference>
<feature type="domain" description="Cytochrome b5 heme-binding" evidence="11">
    <location>
        <begin position="552"/>
        <end position="630"/>
    </location>
</feature>
<dbReference type="GO" id="GO:0016156">
    <property type="term" value="F:fumarate reductase (NADH) activity"/>
    <property type="evidence" value="ECO:0007669"/>
    <property type="project" value="UniProtKB-EC"/>
</dbReference>
<dbReference type="InterPro" id="IPR010960">
    <property type="entry name" value="Flavocytochrome_c"/>
</dbReference>
<evidence type="ECO:0000313" key="12">
    <source>
        <dbReference type="EMBL" id="RAR15615.1"/>
    </source>
</evidence>
<keyword evidence="5" id="KW-0560">Oxidoreductase</keyword>
<accession>A0A364NE72</accession>
<dbReference type="NCBIfam" id="TIGR01813">
    <property type="entry name" value="flavo_cyto_c"/>
    <property type="match status" value="1"/>
</dbReference>
<sequence length="1357" mass="151071">MPERVIVVGAGLSGLSAAHTIYLAGGNVVLLDKNNFMGGNSTKATSGINGALTRTQVDEKIGDSVKQFYDDTLKSARDKARPDLIKVLTYKSAAAVEWLMDVFNLDLTLVSRLGGHSQPRTHRGHDAKFPGMAITYALMQRFEELAEQEPERVQLVKKAKVLKVNTEGNRATGVTYSFNGEETTLDGPVILATGGYAADFTEDSLLKKWRPDTYDLSTTNGAHATGDGHKMLMKIGANGIDMDKVQVHPTGLVDPKDPTAKTKFLAAEALRGEGGILLNSKGKRFCDDLGHRDYVSGMMWGEKEKGNWPIRLVLNSKASNILDFHTRHYSGRGLMKKMTGKELAKEIGVSDKELQSEFQSYNSIAKGEKKDEWNKKYFHNLPFDINDTFHVAQMEPVLHFTMGGIEINDQAQCLNSNGEPFDGLYVCGELAGGVHGANRLGGSSLLGCVVYGRVAGESASKYLFQQALNKAGGAAVSRLGQISLHIDPSQPGKVSVEWGNGVSSSQTGVSSSDPVAQQKQESAGPVMSSQGDSNDPGKVSKPNAPKKFSIPDKEFSLEEVAKHNKKDDLWIAVKGIVMDVTNWTDEHPGGPQALFSHMGKDASEEFEMLHDDEVIPNQPARPSYRTSALDPGRTFPRLRAPRNLSPFEHYAGHDHERVVSFAPKFPSSKNAAPVNLLLTQQTMTTYDEYGVPVGAYSEPESLTHQAWRLARAFFLYRIRPAVQERRNALQSGNWSLRRLFTLVNALVVLWWTVLYWGERGVFNSAIESCDWDKWEDWEAGANPHRLIFVADPQLIDPHTYPGRPWPLNPLTYKYTDLYLRRTYSRLQTILYPDTVFFLGDLFDGGREWSTRTTTSPEEQYRKYGDDFWMNEYRRFGDLFFKHWGDGGMDARPGQPGRKLISSLPGNHDLGFARGVQVGVRDRFSAYFGDGNRIDVIANHTFVSIDSLSLSAFGQESPQQVEHIWRPTKEFLEGAKKRKKRLIQRELRAQQGLKPYPGMPHYEIKTESLAKSELPHANDDVTEFPTILLSHVPLYRAPGTPCGPLREHWPPTPPPPGEPPLEHDDRNAIAVRGGYQYQNVLNREITADIAEKVGNIRYAFSGDDHDYCEVVHKAYASAGGGIREITVKSISWAMGVRLPGVVMLSLWNPVDMHGNPLNGGDASKTVQTKLCILPDQIGTFLKYGSLFGLTLVVLLARAALVTIGLVGAVLETMEAPLLPTTNISSSAEHEKKAQQQYQDYTQQQQQQQQQQPHSSNSSMSSEHGASNLSVRKQVRYSFPLVQHAGYNPANDFGNDDDRLDSKGKVKIYGQQQQQQQQVSTKPKKKRKGFGLFWYEFSSSLRTVVFCGLVWYVWLVWRG</sequence>
<evidence type="ECO:0000256" key="8">
    <source>
        <dbReference type="ARBA" id="ARBA00077246"/>
    </source>
</evidence>
<dbReference type="PANTHER" id="PTHR43400:SF1">
    <property type="entry name" value="FUMARATE REDUCTASE"/>
    <property type="match status" value="1"/>
</dbReference>
<evidence type="ECO:0000256" key="9">
    <source>
        <dbReference type="SAM" id="MobiDB-lite"/>
    </source>
</evidence>
<keyword evidence="10" id="KW-0472">Membrane</keyword>
<feature type="compositionally biased region" description="Low complexity" evidence="9">
    <location>
        <begin position="501"/>
        <end position="512"/>
    </location>
</feature>
<evidence type="ECO:0000256" key="5">
    <source>
        <dbReference type="ARBA" id="ARBA00023002"/>
    </source>
</evidence>
<dbReference type="InterPro" id="IPR036400">
    <property type="entry name" value="Cyt_B5-like_heme/steroid_sf"/>
</dbReference>
<dbReference type="PROSITE" id="PS50255">
    <property type="entry name" value="CYTOCHROME_B5_2"/>
    <property type="match status" value="1"/>
</dbReference>
<evidence type="ECO:0000256" key="3">
    <source>
        <dbReference type="ARBA" id="ARBA00022630"/>
    </source>
</evidence>
<dbReference type="Pfam" id="PF00173">
    <property type="entry name" value="Cyt-b5"/>
    <property type="match status" value="1"/>
</dbReference>
<dbReference type="Gene3D" id="3.10.120.10">
    <property type="entry name" value="Cytochrome b5-like heme/steroid binding domain"/>
    <property type="match status" value="1"/>
</dbReference>
<dbReference type="Pfam" id="PF00890">
    <property type="entry name" value="FAD_binding_2"/>
    <property type="match status" value="1"/>
</dbReference>
<evidence type="ECO:0000259" key="11">
    <source>
        <dbReference type="PROSITE" id="PS50255"/>
    </source>
</evidence>
<name>A0A364NE72_STELY</name>
<dbReference type="InterPro" id="IPR003953">
    <property type="entry name" value="FAD-dep_OxRdtase_2_FAD-bd"/>
</dbReference>
<dbReference type="InterPro" id="IPR001199">
    <property type="entry name" value="Cyt_B5-like_heme/steroid-bd"/>
</dbReference>
<protein>
    <recommendedName>
        <fullName evidence="7">fumarate reductase (NADH)</fullName>
        <ecNumber evidence="7">1.3.1.6</ecNumber>
    </recommendedName>
    <alternativeName>
        <fullName evidence="8">NADH-dependent fumarate reductase</fullName>
    </alternativeName>
</protein>
<reference evidence="13" key="1">
    <citation type="submission" date="2018-05" db="EMBL/GenBank/DDBJ databases">
        <title>Draft genome sequence of Stemphylium lycopersici strain CIDEFI 213.</title>
        <authorList>
            <person name="Medina R."/>
            <person name="Franco M.E.E."/>
            <person name="Lucentini C.G."/>
            <person name="Saparrat M.C.N."/>
            <person name="Balatti P.A."/>
        </authorList>
    </citation>
    <scope>NUCLEOTIDE SEQUENCE [LARGE SCALE GENOMIC DNA]</scope>
    <source>
        <strain evidence="13">CIDEFI 213</strain>
    </source>
</reference>
<feature type="compositionally biased region" description="Low complexity" evidence="9">
    <location>
        <begin position="1233"/>
        <end position="1260"/>
    </location>
</feature>
<comment type="caution">
    <text evidence="12">The sequence shown here is derived from an EMBL/GenBank/DDBJ whole genome shotgun (WGS) entry which is preliminary data.</text>
</comment>
<feature type="transmembrane region" description="Helical" evidence="10">
    <location>
        <begin position="1185"/>
        <end position="1209"/>
    </location>
</feature>
<dbReference type="SUPFAM" id="SSF56300">
    <property type="entry name" value="Metallo-dependent phosphatases"/>
    <property type="match status" value="1"/>
</dbReference>
<gene>
    <name evidence="12" type="ORF">DDE83_001065</name>
</gene>
<comment type="cofactor">
    <cofactor evidence="1">
        <name>FAD</name>
        <dbReference type="ChEBI" id="CHEBI:57692"/>
    </cofactor>
</comment>
<feature type="transmembrane region" description="Helical" evidence="10">
    <location>
        <begin position="1330"/>
        <end position="1352"/>
    </location>
</feature>
<keyword evidence="10" id="KW-0812">Transmembrane</keyword>
<keyword evidence="13" id="KW-1185">Reference proteome</keyword>
<evidence type="ECO:0000256" key="10">
    <source>
        <dbReference type="SAM" id="Phobius"/>
    </source>
</evidence>
<feature type="region of interest" description="Disordered" evidence="9">
    <location>
        <begin position="493"/>
        <end position="550"/>
    </location>
</feature>
<keyword evidence="4" id="KW-0274">FAD</keyword>
<dbReference type="Gene3D" id="3.90.700.10">
    <property type="entry name" value="Succinate dehydrogenase/fumarate reductase flavoprotein, catalytic domain"/>
    <property type="match status" value="1"/>
</dbReference>
<evidence type="ECO:0000256" key="2">
    <source>
        <dbReference type="ARBA" id="ARBA00008040"/>
    </source>
</evidence>
<dbReference type="Proteomes" id="UP000249619">
    <property type="component" value="Unassembled WGS sequence"/>
</dbReference>
<evidence type="ECO:0000256" key="4">
    <source>
        <dbReference type="ARBA" id="ARBA00022827"/>
    </source>
</evidence>
<keyword evidence="3" id="KW-0285">Flavoprotein</keyword>
<dbReference type="InterPro" id="IPR029052">
    <property type="entry name" value="Metallo-depent_PP-like"/>
</dbReference>
<dbReference type="EC" id="1.3.1.6" evidence="7"/>
<dbReference type="InterPro" id="IPR027477">
    <property type="entry name" value="Succ_DH/fumarate_Rdtase_cat_sf"/>
</dbReference>
<proteinExistence type="inferred from homology"/>
<evidence type="ECO:0000256" key="1">
    <source>
        <dbReference type="ARBA" id="ARBA00001974"/>
    </source>
</evidence>
<feature type="region of interest" description="Disordered" evidence="9">
    <location>
        <begin position="615"/>
        <end position="637"/>
    </location>
</feature>
<feature type="region of interest" description="Disordered" evidence="9">
    <location>
        <begin position="1225"/>
        <end position="1263"/>
    </location>
</feature>
<feature type="compositionally biased region" description="Polar residues" evidence="9">
    <location>
        <begin position="513"/>
        <end position="533"/>
    </location>
</feature>
<keyword evidence="10" id="KW-1133">Transmembrane helix</keyword>
<evidence type="ECO:0000256" key="6">
    <source>
        <dbReference type="ARBA" id="ARBA00050832"/>
    </source>
</evidence>
<dbReference type="SUPFAM" id="SSF51905">
    <property type="entry name" value="FAD/NAD(P)-binding domain"/>
    <property type="match status" value="1"/>
</dbReference>
<comment type="similarity">
    <text evidence="2">Belongs to the FAD-dependent oxidoreductase 2 family. FRD/SDH subfamily.</text>
</comment>
<organism evidence="12 13">
    <name type="scientific">Stemphylium lycopersici</name>
    <name type="common">Tomato gray leaf spot disease fungus</name>
    <name type="synonym">Thyrospora lycopersici</name>
    <dbReference type="NCBI Taxonomy" id="183478"/>
    <lineage>
        <taxon>Eukaryota</taxon>
        <taxon>Fungi</taxon>
        <taxon>Dikarya</taxon>
        <taxon>Ascomycota</taxon>
        <taxon>Pezizomycotina</taxon>
        <taxon>Dothideomycetes</taxon>
        <taxon>Pleosporomycetidae</taxon>
        <taxon>Pleosporales</taxon>
        <taxon>Pleosporineae</taxon>
        <taxon>Pleosporaceae</taxon>
        <taxon>Stemphylium</taxon>
    </lineage>
</organism>
<dbReference type="FunFam" id="3.90.700.10:FF:000007">
    <property type="entry name" value="NADH-dependent fumarate reductase"/>
    <property type="match status" value="1"/>
</dbReference>
<evidence type="ECO:0000313" key="13">
    <source>
        <dbReference type="Proteomes" id="UP000249619"/>
    </source>
</evidence>
<evidence type="ECO:0000256" key="7">
    <source>
        <dbReference type="ARBA" id="ARBA00067004"/>
    </source>
</evidence>
<dbReference type="GO" id="GO:0010181">
    <property type="term" value="F:FMN binding"/>
    <property type="evidence" value="ECO:0007669"/>
    <property type="project" value="InterPro"/>
</dbReference>
<dbReference type="SUPFAM" id="SSF55856">
    <property type="entry name" value="Cytochrome b5-like heme/steroid binding domain"/>
    <property type="match status" value="1"/>
</dbReference>
<dbReference type="SUPFAM" id="SSF56425">
    <property type="entry name" value="Succinate dehydrogenase/fumarate reductase flavoprotein, catalytic domain"/>
    <property type="match status" value="1"/>
</dbReference>
<dbReference type="STRING" id="183478.A0A364NE72"/>
<dbReference type="Gene3D" id="3.50.50.60">
    <property type="entry name" value="FAD/NAD(P)-binding domain"/>
    <property type="match status" value="1"/>
</dbReference>
<dbReference type="EMBL" id="QGDH01000010">
    <property type="protein sequence ID" value="RAR15615.1"/>
    <property type="molecule type" value="Genomic_DNA"/>
</dbReference>
<dbReference type="InterPro" id="IPR050315">
    <property type="entry name" value="FAD-oxidoreductase_2"/>
</dbReference>
<dbReference type="PANTHER" id="PTHR43400">
    <property type="entry name" value="FUMARATE REDUCTASE"/>
    <property type="match status" value="1"/>
</dbReference>
<comment type="catalytic activity">
    <reaction evidence="6">
        <text>succinate + NAD(+) = fumarate + NADH + H(+)</text>
        <dbReference type="Rhea" id="RHEA:18281"/>
        <dbReference type="ChEBI" id="CHEBI:15378"/>
        <dbReference type="ChEBI" id="CHEBI:29806"/>
        <dbReference type="ChEBI" id="CHEBI:30031"/>
        <dbReference type="ChEBI" id="CHEBI:57540"/>
        <dbReference type="ChEBI" id="CHEBI:57945"/>
        <dbReference type="EC" id="1.3.1.6"/>
    </reaction>
</comment>